<evidence type="ECO:0000313" key="4">
    <source>
        <dbReference type="Proteomes" id="UP001054902"/>
    </source>
</evidence>
<dbReference type="Gene3D" id="3.40.50.1820">
    <property type="entry name" value="alpha/beta hydrolase"/>
    <property type="match status" value="1"/>
</dbReference>
<evidence type="ECO:0000259" key="2">
    <source>
        <dbReference type="Pfam" id="PF00561"/>
    </source>
</evidence>
<gene>
    <name evidence="3" type="ORF">CTEN210_04629</name>
</gene>
<dbReference type="PANTHER" id="PTHR46438:SF11">
    <property type="entry name" value="LIPASE-RELATED"/>
    <property type="match status" value="1"/>
</dbReference>
<protein>
    <recommendedName>
        <fullName evidence="2">AB hydrolase-1 domain-containing protein</fullName>
    </recommendedName>
</protein>
<dbReference type="SUPFAM" id="SSF53474">
    <property type="entry name" value="alpha/beta-Hydrolases"/>
    <property type="match status" value="1"/>
</dbReference>
<feature type="domain" description="AB hydrolase-1" evidence="2">
    <location>
        <begin position="76"/>
        <end position="309"/>
    </location>
</feature>
<dbReference type="PRINTS" id="PR00412">
    <property type="entry name" value="EPOXHYDRLASE"/>
</dbReference>
<dbReference type="PANTHER" id="PTHR46438">
    <property type="entry name" value="ALPHA/BETA-HYDROLASES SUPERFAMILY PROTEIN"/>
    <property type="match status" value="1"/>
</dbReference>
<dbReference type="AlphaFoldDB" id="A0AAD3H2Y7"/>
<sequence>MDWTYSYAVLPALVIILVSFAALYKETTTKSKVNSEEPLIEIPPGSKFLKLSSGIKIRFKDTGFEDKSLDARSTATLLMIHGFGGCIETYSAITDLLRDKFRIVAIDLVGNGFSDKPFDFEYTFRNQGNVVMNIIEEMDLQNVILVGHSSGCIVCTSAPASSKSERVKGAILISPGIFQYYPPIFSYRIMRPIISFMVKSFYENRRAKLLKHHKNKEKLSTEVLNAFESITHTKNYRETMIEAMSTLEPPYRDLLKDVKIPLLFIWSNEDKINAPADDKVKSLINDGTLKVPVATVILTDSYHYIQHEQPEKVAIDITKFVASTMHR</sequence>
<reference evidence="3 4" key="1">
    <citation type="journal article" date="2021" name="Sci. Rep.">
        <title>The genome of the diatom Chaetoceros tenuissimus carries an ancient integrated fragment of an extant virus.</title>
        <authorList>
            <person name="Hongo Y."/>
            <person name="Kimura K."/>
            <person name="Takaki Y."/>
            <person name="Yoshida Y."/>
            <person name="Baba S."/>
            <person name="Kobayashi G."/>
            <person name="Nagasaki K."/>
            <person name="Hano T."/>
            <person name="Tomaru Y."/>
        </authorList>
    </citation>
    <scope>NUCLEOTIDE SEQUENCE [LARGE SCALE GENOMIC DNA]</scope>
    <source>
        <strain evidence="3 4">NIES-3715</strain>
    </source>
</reference>
<keyword evidence="1" id="KW-1133">Transmembrane helix</keyword>
<evidence type="ECO:0000313" key="3">
    <source>
        <dbReference type="EMBL" id="GFH48153.1"/>
    </source>
</evidence>
<keyword evidence="4" id="KW-1185">Reference proteome</keyword>
<keyword evidence="1" id="KW-0812">Transmembrane</keyword>
<proteinExistence type="predicted"/>
<dbReference type="GO" id="GO:0003824">
    <property type="term" value="F:catalytic activity"/>
    <property type="evidence" value="ECO:0007669"/>
    <property type="project" value="InterPro"/>
</dbReference>
<dbReference type="EMBL" id="BLLK01000027">
    <property type="protein sequence ID" value="GFH48153.1"/>
    <property type="molecule type" value="Genomic_DNA"/>
</dbReference>
<accession>A0AAD3H2Y7</accession>
<dbReference type="InterPro" id="IPR029058">
    <property type="entry name" value="AB_hydrolase_fold"/>
</dbReference>
<feature type="transmembrane region" description="Helical" evidence="1">
    <location>
        <begin position="6"/>
        <end position="24"/>
    </location>
</feature>
<dbReference type="InterPro" id="IPR000639">
    <property type="entry name" value="Epox_hydrolase-like"/>
</dbReference>
<comment type="caution">
    <text evidence="3">The sequence shown here is derived from an EMBL/GenBank/DDBJ whole genome shotgun (WGS) entry which is preliminary data.</text>
</comment>
<dbReference type="InterPro" id="IPR000073">
    <property type="entry name" value="AB_hydrolase_1"/>
</dbReference>
<keyword evidence="1" id="KW-0472">Membrane</keyword>
<organism evidence="3 4">
    <name type="scientific">Chaetoceros tenuissimus</name>
    <dbReference type="NCBI Taxonomy" id="426638"/>
    <lineage>
        <taxon>Eukaryota</taxon>
        <taxon>Sar</taxon>
        <taxon>Stramenopiles</taxon>
        <taxon>Ochrophyta</taxon>
        <taxon>Bacillariophyta</taxon>
        <taxon>Coscinodiscophyceae</taxon>
        <taxon>Chaetocerotophycidae</taxon>
        <taxon>Chaetocerotales</taxon>
        <taxon>Chaetocerotaceae</taxon>
        <taxon>Chaetoceros</taxon>
    </lineage>
</organism>
<dbReference type="Proteomes" id="UP001054902">
    <property type="component" value="Unassembled WGS sequence"/>
</dbReference>
<evidence type="ECO:0000256" key="1">
    <source>
        <dbReference type="SAM" id="Phobius"/>
    </source>
</evidence>
<name>A0AAD3H2Y7_9STRA</name>
<dbReference type="Pfam" id="PF00561">
    <property type="entry name" value="Abhydrolase_1"/>
    <property type="match status" value="1"/>
</dbReference>